<evidence type="ECO:0000313" key="1">
    <source>
        <dbReference type="EMBL" id="WMV33796.1"/>
    </source>
</evidence>
<accession>A0AAF0R1U7</accession>
<evidence type="ECO:0000313" key="2">
    <source>
        <dbReference type="Proteomes" id="UP001234989"/>
    </source>
</evidence>
<dbReference type="AlphaFoldDB" id="A0AAF0R1U7"/>
<proteinExistence type="predicted"/>
<protein>
    <submittedName>
        <fullName evidence="1">Uncharacterized protein</fullName>
    </submittedName>
</protein>
<name>A0AAF0R1U7_SOLVR</name>
<organism evidence="1 2">
    <name type="scientific">Solanum verrucosum</name>
    <dbReference type="NCBI Taxonomy" id="315347"/>
    <lineage>
        <taxon>Eukaryota</taxon>
        <taxon>Viridiplantae</taxon>
        <taxon>Streptophyta</taxon>
        <taxon>Embryophyta</taxon>
        <taxon>Tracheophyta</taxon>
        <taxon>Spermatophyta</taxon>
        <taxon>Magnoliopsida</taxon>
        <taxon>eudicotyledons</taxon>
        <taxon>Gunneridae</taxon>
        <taxon>Pentapetalae</taxon>
        <taxon>asterids</taxon>
        <taxon>lamiids</taxon>
        <taxon>Solanales</taxon>
        <taxon>Solanaceae</taxon>
        <taxon>Solanoideae</taxon>
        <taxon>Solaneae</taxon>
        <taxon>Solanum</taxon>
    </lineage>
</organism>
<dbReference type="PANTHER" id="PTHR33499">
    <property type="entry name" value="OS12G0282400 PROTEIN-RELATED"/>
    <property type="match status" value="1"/>
</dbReference>
<dbReference type="Pfam" id="PF02992">
    <property type="entry name" value="Transposase_21"/>
    <property type="match status" value="1"/>
</dbReference>
<keyword evidence="2" id="KW-1185">Reference proteome</keyword>
<sequence>MIMTLKKMMEPNDEAKRFYRLLKDLDLPLYERAKVSKLSTLVKLLHLKSIGHLCNESFTMLLMFWKDDLLLDGTNLSDSYYEAKKVIRDLGLSCKKIDACDAIDVSLQPLIEELNELWESGVETFDASTRKNFTLHASLLWTINDFPEYANLFGWSTKGKLACLCCNKKTHYTRVKNGQKQCYMGHRRYLPLNHKWRNDKAPFDNTIEHRLPPEMLSGDDILDQERNYDGAVIESEGGLTIFCESGKSLKGSTPNKLDSNDMEAAHFYILKNCDEIQPSLEEFSQIYSDTSQQCSDVEWNRKSISWLQKKVVVLYKHDDNKRMEDLLSLPRGPMPYVTRFRGHIVNGYRFHVKEYDQYFKTQNCGVVVVGETGEEQNHMDYYGELTEEIFDCDNMNDQRDNVLQHMRKLWNNWRGPLHKNMKSNSLHEVLKDVTIGAEKTDWEWLIKEHFLSDKFKGDKDGNPPNMATIFFETRKKGNELIEPETNENYAEIQELVQSEPSLTNNEVVERCFGPQCKSHAVGFYGGITPSELKGGSTSKAALLEELKKNSKRKGITIKAY</sequence>
<gene>
    <name evidence="1" type="ORF">MTR67_027181</name>
</gene>
<reference evidence="1" key="1">
    <citation type="submission" date="2023-08" db="EMBL/GenBank/DDBJ databases">
        <title>A de novo genome assembly of Solanum verrucosum Schlechtendal, a Mexican diploid species geographically isolated from the other diploid A-genome species in potato relatives.</title>
        <authorList>
            <person name="Hosaka K."/>
        </authorList>
    </citation>
    <scope>NUCLEOTIDE SEQUENCE</scope>
    <source>
        <tissue evidence="1">Young leaves</tissue>
    </source>
</reference>
<dbReference type="PANTHER" id="PTHR33499:SF35">
    <property type="entry name" value="TRANSPOSASE MUDR PLANT DOMAIN-CONTAINING PROTEIN"/>
    <property type="match status" value="1"/>
</dbReference>
<dbReference type="EMBL" id="CP133617">
    <property type="protein sequence ID" value="WMV33796.1"/>
    <property type="molecule type" value="Genomic_DNA"/>
</dbReference>
<dbReference type="Proteomes" id="UP001234989">
    <property type="component" value="Chromosome 6"/>
</dbReference>
<dbReference type="InterPro" id="IPR004242">
    <property type="entry name" value="Transposase_21"/>
</dbReference>